<dbReference type="Proteomes" id="UP000538507">
    <property type="component" value="Unassembled WGS sequence"/>
</dbReference>
<protein>
    <submittedName>
        <fullName evidence="1">Uncharacterized protein</fullName>
    </submittedName>
</protein>
<sequence>MALLTSVLRRWCERYQVELTAEESSRKAKELVEWYEFGVKDPIELEELIDGKI</sequence>
<evidence type="ECO:0000313" key="2">
    <source>
        <dbReference type="Proteomes" id="UP000538507"/>
    </source>
</evidence>
<organism evidence="1 2">
    <name type="scientific">Rhizobium leguminosarum</name>
    <dbReference type="NCBI Taxonomy" id="384"/>
    <lineage>
        <taxon>Bacteria</taxon>
        <taxon>Pseudomonadati</taxon>
        <taxon>Pseudomonadota</taxon>
        <taxon>Alphaproteobacteria</taxon>
        <taxon>Hyphomicrobiales</taxon>
        <taxon>Rhizobiaceae</taxon>
        <taxon>Rhizobium/Agrobacterium group</taxon>
        <taxon>Rhizobium</taxon>
    </lineage>
</organism>
<name>A0AAE2MI01_RHILE</name>
<gene>
    <name evidence="1" type="ORF">GGE16_001736</name>
</gene>
<proteinExistence type="predicted"/>
<comment type="caution">
    <text evidence="1">The sequence shown here is derived from an EMBL/GenBank/DDBJ whole genome shotgun (WGS) entry which is preliminary data.</text>
</comment>
<dbReference type="EMBL" id="JACIGO010000002">
    <property type="protein sequence ID" value="MBB4289696.1"/>
    <property type="molecule type" value="Genomic_DNA"/>
</dbReference>
<reference evidence="1 2" key="1">
    <citation type="submission" date="2020-08" db="EMBL/GenBank/DDBJ databases">
        <title>Genomic Encyclopedia of Type Strains, Phase IV (KMG-V): Genome sequencing to study the core and pangenomes of soil and plant-associated prokaryotes.</title>
        <authorList>
            <person name="Whitman W."/>
        </authorList>
    </citation>
    <scope>NUCLEOTIDE SEQUENCE [LARGE SCALE GENOMIC DNA]</scope>
    <source>
        <strain evidence="1 2">SEMIA 415</strain>
    </source>
</reference>
<accession>A0AAE2MI01</accession>
<evidence type="ECO:0000313" key="1">
    <source>
        <dbReference type="EMBL" id="MBB4289696.1"/>
    </source>
</evidence>
<dbReference type="AlphaFoldDB" id="A0AAE2MI01"/>